<keyword evidence="5 6" id="KW-0472">Membrane</keyword>
<evidence type="ECO:0000256" key="1">
    <source>
        <dbReference type="ARBA" id="ARBA00004141"/>
    </source>
</evidence>
<evidence type="ECO:0000256" key="5">
    <source>
        <dbReference type="ARBA" id="ARBA00023136"/>
    </source>
</evidence>
<dbReference type="InterPro" id="IPR002794">
    <property type="entry name" value="DUF92_TMEM19"/>
</dbReference>
<evidence type="ECO:0000256" key="6">
    <source>
        <dbReference type="SAM" id="Phobius"/>
    </source>
</evidence>
<evidence type="ECO:0000256" key="2">
    <source>
        <dbReference type="ARBA" id="ARBA00009012"/>
    </source>
</evidence>
<dbReference type="RefSeq" id="WP_081727542.1">
    <property type="nucleotide sequence ID" value="NZ_BAUT01000004.1"/>
</dbReference>
<feature type="transmembrane region" description="Helical" evidence="6">
    <location>
        <begin position="237"/>
        <end position="257"/>
    </location>
</feature>
<evidence type="ECO:0000313" key="8">
    <source>
        <dbReference type="Proteomes" id="UP000018890"/>
    </source>
</evidence>
<feature type="transmembrane region" description="Helical" evidence="6">
    <location>
        <begin position="28"/>
        <end position="54"/>
    </location>
</feature>
<name>W4PY43_9BACI</name>
<reference evidence="7" key="1">
    <citation type="journal article" date="2014" name="Genome Announc.">
        <title>Draft Genome Sequences of Three Alkaliphilic Bacillus Strains, Bacillus wakoensis JCM 9140T, Bacillus akibai JCM 9157T, and Bacillus hemicellulosilyticus JCM 9152T.</title>
        <authorList>
            <person name="Yuki M."/>
            <person name="Oshima K."/>
            <person name="Suda W."/>
            <person name="Oshida Y."/>
            <person name="Kitamura K."/>
            <person name="Iida T."/>
            <person name="Hattori M."/>
            <person name="Ohkuma M."/>
        </authorList>
    </citation>
    <scope>NUCLEOTIDE SEQUENCE [LARGE SCALE GENOMIC DNA]</scope>
    <source>
        <strain evidence="7">JCM 9140</strain>
    </source>
</reference>
<accession>W4PY43</accession>
<dbReference type="PANTHER" id="PTHR13353">
    <property type="entry name" value="TRANSMEMBRANE PROTEIN 19"/>
    <property type="match status" value="1"/>
</dbReference>
<dbReference type="AlphaFoldDB" id="W4PY43"/>
<evidence type="ECO:0000256" key="3">
    <source>
        <dbReference type="ARBA" id="ARBA00022692"/>
    </source>
</evidence>
<keyword evidence="4 6" id="KW-1133">Transmembrane helix</keyword>
<keyword evidence="3 6" id="KW-0812">Transmembrane</keyword>
<evidence type="ECO:0000256" key="4">
    <source>
        <dbReference type="ARBA" id="ARBA00022989"/>
    </source>
</evidence>
<evidence type="ECO:0000313" key="7">
    <source>
        <dbReference type="EMBL" id="GAE24766.1"/>
    </source>
</evidence>
<dbReference type="PANTHER" id="PTHR13353:SF5">
    <property type="entry name" value="TRANSMEMBRANE PROTEIN 19"/>
    <property type="match status" value="1"/>
</dbReference>
<dbReference type="Proteomes" id="UP000018890">
    <property type="component" value="Unassembled WGS sequence"/>
</dbReference>
<proteinExistence type="inferred from homology"/>
<gene>
    <name evidence="7" type="ORF">JCM9140_718</name>
</gene>
<comment type="similarity">
    <text evidence="2">Belongs to the TMEM19 family.</text>
</comment>
<organism evidence="7 8">
    <name type="scientific">Halalkalibacter wakoensis JCM 9140</name>
    <dbReference type="NCBI Taxonomy" id="1236970"/>
    <lineage>
        <taxon>Bacteria</taxon>
        <taxon>Bacillati</taxon>
        <taxon>Bacillota</taxon>
        <taxon>Bacilli</taxon>
        <taxon>Bacillales</taxon>
        <taxon>Bacillaceae</taxon>
        <taxon>Halalkalibacter</taxon>
    </lineage>
</organism>
<dbReference type="Pfam" id="PF01940">
    <property type="entry name" value="DUF92"/>
    <property type="match status" value="1"/>
</dbReference>
<sequence>MIILLIIGILLIAYFAYAKKKLTLDGAIAAIVVGILIVFGFGLNGLAVLGLFFFSSTIIGSVKSANDGEVVQKGHQRDAIQVLANGGTAAFVALLYSLYPADFLLFGFIASLAAANSDTWASEIGALSRQRPYHLVKRQRVSVGTSGAITIIGTVAALIGSLVLVGFSQLLWPSISLSVLMLLTMAGFLGNMFDTIIGGIWQVVYRCSNCGIETERVVHCDERTFQIKGVKWVNNDFVNVGCTIFAAVLGMVIGWLVL</sequence>
<keyword evidence="8" id="KW-1185">Reference proteome</keyword>
<protein>
    <recommendedName>
        <fullName evidence="9">DUF92 domain-containing protein</fullName>
    </recommendedName>
</protein>
<comment type="subcellular location">
    <subcellularLocation>
        <location evidence="1">Membrane</location>
        <topology evidence="1">Multi-pass membrane protein</topology>
    </subcellularLocation>
</comment>
<dbReference type="GO" id="GO:0016020">
    <property type="term" value="C:membrane"/>
    <property type="evidence" value="ECO:0007669"/>
    <property type="project" value="UniProtKB-SubCell"/>
</dbReference>
<dbReference type="STRING" id="1236970.JCM9140_718"/>
<feature type="transmembrane region" description="Helical" evidence="6">
    <location>
        <begin position="141"/>
        <end position="164"/>
    </location>
</feature>
<evidence type="ECO:0008006" key="9">
    <source>
        <dbReference type="Google" id="ProtNLM"/>
    </source>
</evidence>
<comment type="caution">
    <text evidence="7">The sequence shown here is derived from an EMBL/GenBank/DDBJ whole genome shotgun (WGS) entry which is preliminary data.</text>
</comment>
<dbReference type="EMBL" id="BAUT01000004">
    <property type="protein sequence ID" value="GAE24766.1"/>
    <property type="molecule type" value="Genomic_DNA"/>
</dbReference>